<dbReference type="GO" id="GO:0000981">
    <property type="term" value="F:DNA-binding transcription factor activity, RNA polymerase II-specific"/>
    <property type="evidence" value="ECO:0007669"/>
    <property type="project" value="InterPro"/>
</dbReference>
<evidence type="ECO:0000259" key="8">
    <source>
        <dbReference type="PROSITE" id="PS50048"/>
    </source>
</evidence>
<dbReference type="Pfam" id="PF04082">
    <property type="entry name" value="Fungal_trans"/>
    <property type="match status" value="1"/>
</dbReference>
<dbReference type="VEuPathDB" id="FungiDB:ASPVEDRAFT_84861"/>
<dbReference type="GO" id="GO:0006351">
    <property type="term" value="P:DNA-templated transcription"/>
    <property type="evidence" value="ECO:0007669"/>
    <property type="project" value="InterPro"/>
</dbReference>
<dbReference type="PANTHER" id="PTHR31001">
    <property type="entry name" value="UNCHARACTERIZED TRANSCRIPTIONAL REGULATORY PROTEIN"/>
    <property type="match status" value="1"/>
</dbReference>
<dbReference type="CDD" id="cd12148">
    <property type="entry name" value="fungal_TF_MHR"/>
    <property type="match status" value="1"/>
</dbReference>
<dbReference type="InterPro" id="IPR007219">
    <property type="entry name" value="XnlR_reg_dom"/>
</dbReference>
<dbReference type="GO" id="GO:0005634">
    <property type="term" value="C:nucleus"/>
    <property type="evidence" value="ECO:0007669"/>
    <property type="project" value="UniProtKB-SubCell"/>
</dbReference>
<accession>A0A1L9PPF8</accession>
<dbReference type="CDD" id="cd00067">
    <property type="entry name" value="GAL4"/>
    <property type="match status" value="1"/>
</dbReference>
<dbReference type="PANTHER" id="PTHR31001:SF40">
    <property type="entry name" value="ZN(II)2CYS6 TRANSCRIPTION FACTOR (EUROFUNG)"/>
    <property type="match status" value="1"/>
</dbReference>
<keyword evidence="3" id="KW-0805">Transcription regulation</keyword>
<feature type="domain" description="Zn(2)-C6 fungal-type" evidence="8">
    <location>
        <begin position="43"/>
        <end position="74"/>
    </location>
</feature>
<dbReference type="EMBL" id="KV878130">
    <property type="protein sequence ID" value="OJJ03414.1"/>
    <property type="molecule type" value="Genomic_DNA"/>
</dbReference>
<comment type="subcellular location">
    <subcellularLocation>
        <location evidence="1">Nucleus</location>
    </subcellularLocation>
</comment>
<name>A0A1L9PPF8_ASPVE</name>
<evidence type="ECO:0000256" key="6">
    <source>
        <dbReference type="ARBA" id="ARBA00023242"/>
    </source>
</evidence>
<sequence length="634" mass="71953">MDDTGEHSTILPSDDAQSHNESWAPRPNPQTKRRPRKPRKLLSCEPCRQSKLRCDRRHPCSTCRQRGCASSCRFERQSGPIAGPALRSPRPLQLAPTPGDAAGPPRAFPSHRDIDSGLGTSQGPPPEIQTPDDRWDAVLQRPSVDQNDTHSALEDLFAPSMVAPTISKEDLLQLLPPDSCCEYLISEYFTHLSPLFHILHGPTFEKQYATFLQARTDTTFSWLSLLFMICSVTLNSMDPGDPVLVDLLPGYPQLENVAATVHQLRRAALTCLAQDRFLIHHDINTLEAILILTYNVSHNEGVERGWILLGMALNMGIALRCNVDSPDLNCIETERRRRCWAGILLLHTYQAILFRDIDMSFLHNIKATMPAEVDDSDIHEDKILHTISHPTQMALMKFKLRLFRLSTEVCSHTSGPSRLDERLLEHFDAAIAEEQQLWDSTFLVNGTPKLLDHASYAHWCIMQTYAHQLYLLLHRPFCPSQSEHFLPSSRDRCIKSSTALLDLHRQFCELPRLRHYKWLVNGMTSLNALHGAVALVSCLLGMPDTFDSAPYWKAFHSAVHRMEDLQHRSPVCAKSFPILQRLQHQLSAIETSERSLGNNSRYSFEDWMDGVDWFALDPTNLNIWDEVMTSTLPE</sequence>
<evidence type="ECO:0000256" key="7">
    <source>
        <dbReference type="SAM" id="MobiDB-lite"/>
    </source>
</evidence>
<keyword evidence="2" id="KW-0479">Metal-binding</keyword>
<dbReference type="InterPro" id="IPR001138">
    <property type="entry name" value="Zn2Cys6_DnaBD"/>
</dbReference>
<dbReference type="RefSeq" id="XP_040669176.1">
    <property type="nucleotide sequence ID" value="XM_040817613.1"/>
</dbReference>
<gene>
    <name evidence="9" type="ORF">ASPVEDRAFT_84861</name>
</gene>
<dbReference type="InterPro" id="IPR036864">
    <property type="entry name" value="Zn2-C6_fun-type_DNA-bd_sf"/>
</dbReference>
<organism evidence="9 10">
    <name type="scientific">Aspergillus versicolor CBS 583.65</name>
    <dbReference type="NCBI Taxonomy" id="1036611"/>
    <lineage>
        <taxon>Eukaryota</taxon>
        <taxon>Fungi</taxon>
        <taxon>Dikarya</taxon>
        <taxon>Ascomycota</taxon>
        <taxon>Pezizomycotina</taxon>
        <taxon>Eurotiomycetes</taxon>
        <taxon>Eurotiomycetidae</taxon>
        <taxon>Eurotiales</taxon>
        <taxon>Aspergillaceae</taxon>
        <taxon>Aspergillus</taxon>
        <taxon>Aspergillus subgen. Nidulantes</taxon>
    </lineage>
</organism>
<dbReference type="Pfam" id="PF00172">
    <property type="entry name" value="Zn_clus"/>
    <property type="match status" value="1"/>
</dbReference>
<keyword evidence="5" id="KW-0804">Transcription</keyword>
<keyword evidence="6" id="KW-0539">Nucleus</keyword>
<protein>
    <recommendedName>
        <fullName evidence="8">Zn(2)-C6 fungal-type domain-containing protein</fullName>
    </recommendedName>
</protein>
<dbReference type="STRING" id="1036611.A0A1L9PPF8"/>
<dbReference type="GO" id="GO:0003677">
    <property type="term" value="F:DNA binding"/>
    <property type="evidence" value="ECO:0007669"/>
    <property type="project" value="UniProtKB-KW"/>
</dbReference>
<dbReference type="Gene3D" id="4.10.240.10">
    <property type="entry name" value="Zn(2)-C6 fungal-type DNA-binding domain"/>
    <property type="match status" value="1"/>
</dbReference>
<evidence type="ECO:0000256" key="2">
    <source>
        <dbReference type="ARBA" id="ARBA00022723"/>
    </source>
</evidence>
<dbReference type="OrthoDB" id="2406834at2759"/>
<feature type="region of interest" description="Disordered" evidence="7">
    <location>
        <begin position="79"/>
        <end position="132"/>
    </location>
</feature>
<dbReference type="GO" id="GO:0008270">
    <property type="term" value="F:zinc ion binding"/>
    <property type="evidence" value="ECO:0007669"/>
    <property type="project" value="InterPro"/>
</dbReference>
<evidence type="ECO:0000313" key="9">
    <source>
        <dbReference type="EMBL" id="OJJ03414.1"/>
    </source>
</evidence>
<reference evidence="10" key="1">
    <citation type="journal article" date="2017" name="Genome Biol.">
        <title>Comparative genomics reveals high biological diversity and specific adaptations in the industrially and medically important fungal genus Aspergillus.</title>
        <authorList>
            <person name="de Vries R.P."/>
            <person name="Riley R."/>
            <person name="Wiebenga A."/>
            <person name="Aguilar-Osorio G."/>
            <person name="Amillis S."/>
            <person name="Uchima C.A."/>
            <person name="Anderluh G."/>
            <person name="Asadollahi M."/>
            <person name="Askin M."/>
            <person name="Barry K."/>
            <person name="Battaglia E."/>
            <person name="Bayram O."/>
            <person name="Benocci T."/>
            <person name="Braus-Stromeyer S.A."/>
            <person name="Caldana C."/>
            <person name="Canovas D."/>
            <person name="Cerqueira G.C."/>
            <person name="Chen F."/>
            <person name="Chen W."/>
            <person name="Choi C."/>
            <person name="Clum A."/>
            <person name="Dos Santos R.A."/>
            <person name="Damasio A.R."/>
            <person name="Diallinas G."/>
            <person name="Emri T."/>
            <person name="Fekete E."/>
            <person name="Flipphi M."/>
            <person name="Freyberg S."/>
            <person name="Gallo A."/>
            <person name="Gournas C."/>
            <person name="Habgood R."/>
            <person name="Hainaut M."/>
            <person name="Harispe M.L."/>
            <person name="Henrissat B."/>
            <person name="Hilden K.S."/>
            <person name="Hope R."/>
            <person name="Hossain A."/>
            <person name="Karabika E."/>
            <person name="Karaffa L."/>
            <person name="Karanyi Z."/>
            <person name="Krasevec N."/>
            <person name="Kuo A."/>
            <person name="Kusch H."/>
            <person name="LaButti K."/>
            <person name="Lagendijk E.L."/>
            <person name="Lapidus A."/>
            <person name="Levasseur A."/>
            <person name="Lindquist E."/>
            <person name="Lipzen A."/>
            <person name="Logrieco A.F."/>
            <person name="MacCabe A."/>
            <person name="Maekelae M.R."/>
            <person name="Malavazi I."/>
            <person name="Melin P."/>
            <person name="Meyer V."/>
            <person name="Mielnichuk N."/>
            <person name="Miskei M."/>
            <person name="Molnar A.P."/>
            <person name="Mule G."/>
            <person name="Ngan C.Y."/>
            <person name="Orejas M."/>
            <person name="Orosz E."/>
            <person name="Ouedraogo J.P."/>
            <person name="Overkamp K.M."/>
            <person name="Park H.-S."/>
            <person name="Perrone G."/>
            <person name="Piumi F."/>
            <person name="Punt P.J."/>
            <person name="Ram A.F."/>
            <person name="Ramon A."/>
            <person name="Rauscher S."/>
            <person name="Record E."/>
            <person name="Riano-Pachon D.M."/>
            <person name="Robert V."/>
            <person name="Roehrig J."/>
            <person name="Ruller R."/>
            <person name="Salamov A."/>
            <person name="Salih N.S."/>
            <person name="Samson R.A."/>
            <person name="Sandor E."/>
            <person name="Sanguinetti M."/>
            <person name="Schuetze T."/>
            <person name="Sepcic K."/>
            <person name="Shelest E."/>
            <person name="Sherlock G."/>
            <person name="Sophianopoulou V."/>
            <person name="Squina F.M."/>
            <person name="Sun H."/>
            <person name="Susca A."/>
            <person name="Todd R.B."/>
            <person name="Tsang A."/>
            <person name="Unkles S.E."/>
            <person name="van de Wiele N."/>
            <person name="van Rossen-Uffink D."/>
            <person name="Oliveira J.V."/>
            <person name="Vesth T.C."/>
            <person name="Visser J."/>
            <person name="Yu J.-H."/>
            <person name="Zhou M."/>
            <person name="Andersen M.R."/>
            <person name="Archer D.B."/>
            <person name="Baker S.E."/>
            <person name="Benoit I."/>
            <person name="Brakhage A.A."/>
            <person name="Braus G.H."/>
            <person name="Fischer R."/>
            <person name="Frisvad J.C."/>
            <person name="Goldman G.H."/>
            <person name="Houbraken J."/>
            <person name="Oakley B."/>
            <person name="Pocsi I."/>
            <person name="Scazzocchio C."/>
            <person name="Seiboth B."/>
            <person name="vanKuyk P.A."/>
            <person name="Wortman J."/>
            <person name="Dyer P.S."/>
            <person name="Grigoriev I.V."/>
        </authorList>
    </citation>
    <scope>NUCLEOTIDE SEQUENCE [LARGE SCALE GENOMIC DNA]</scope>
    <source>
        <strain evidence="10">CBS 583.65</strain>
    </source>
</reference>
<keyword evidence="10" id="KW-1185">Reference proteome</keyword>
<evidence type="ECO:0000313" key="10">
    <source>
        <dbReference type="Proteomes" id="UP000184073"/>
    </source>
</evidence>
<dbReference type="GeneID" id="63733124"/>
<evidence type="ECO:0000256" key="5">
    <source>
        <dbReference type="ARBA" id="ARBA00023163"/>
    </source>
</evidence>
<dbReference type="SUPFAM" id="SSF57701">
    <property type="entry name" value="Zn2/Cys6 DNA-binding domain"/>
    <property type="match status" value="1"/>
</dbReference>
<dbReference type="PROSITE" id="PS00463">
    <property type="entry name" value="ZN2_CY6_FUNGAL_1"/>
    <property type="match status" value="1"/>
</dbReference>
<feature type="region of interest" description="Disordered" evidence="7">
    <location>
        <begin position="1"/>
        <end position="41"/>
    </location>
</feature>
<dbReference type="Proteomes" id="UP000184073">
    <property type="component" value="Unassembled WGS sequence"/>
</dbReference>
<dbReference type="SMART" id="SM00066">
    <property type="entry name" value="GAL4"/>
    <property type="match status" value="1"/>
</dbReference>
<evidence type="ECO:0000256" key="4">
    <source>
        <dbReference type="ARBA" id="ARBA00023125"/>
    </source>
</evidence>
<keyword evidence="4" id="KW-0238">DNA-binding</keyword>
<feature type="compositionally biased region" description="Basic residues" evidence="7">
    <location>
        <begin position="31"/>
        <end position="40"/>
    </location>
</feature>
<evidence type="ECO:0000256" key="1">
    <source>
        <dbReference type="ARBA" id="ARBA00004123"/>
    </source>
</evidence>
<evidence type="ECO:0000256" key="3">
    <source>
        <dbReference type="ARBA" id="ARBA00023015"/>
    </source>
</evidence>
<dbReference type="AlphaFoldDB" id="A0A1L9PPF8"/>
<proteinExistence type="predicted"/>
<dbReference type="PROSITE" id="PS50048">
    <property type="entry name" value="ZN2_CY6_FUNGAL_2"/>
    <property type="match status" value="1"/>
</dbReference>
<dbReference type="InterPro" id="IPR050613">
    <property type="entry name" value="Sec_Metabolite_Reg"/>
</dbReference>